<reference evidence="2 3" key="1">
    <citation type="submission" date="2016-08" db="EMBL/GenBank/DDBJ databases">
        <title>A new outlook on sporulation: Clostridium algidixylanolyticum.</title>
        <authorList>
            <person name="Poppleton D.I."/>
            <person name="Gribaldo S."/>
        </authorList>
    </citation>
    <scope>NUCLEOTIDE SEQUENCE [LARGE SCALE GENOMIC DNA]</scope>
    <source>
        <strain evidence="2 3">SPL73</strain>
    </source>
</reference>
<dbReference type="OrthoDB" id="62792at2"/>
<name>A0A419T0Y1_9FIRM</name>
<proteinExistence type="predicted"/>
<evidence type="ECO:0000313" key="2">
    <source>
        <dbReference type="EMBL" id="RKD31135.1"/>
    </source>
</evidence>
<keyword evidence="3" id="KW-1185">Reference proteome</keyword>
<dbReference type="AlphaFoldDB" id="A0A419T0Y1"/>
<accession>A0A419T0Y1</accession>
<evidence type="ECO:0000313" key="3">
    <source>
        <dbReference type="Proteomes" id="UP000284277"/>
    </source>
</evidence>
<dbReference type="GO" id="GO:0016747">
    <property type="term" value="F:acyltransferase activity, transferring groups other than amino-acyl groups"/>
    <property type="evidence" value="ECO:0007669"/>
    <property type="project" value="InterPro"/>
</dbReference>
<evidence type="ECO:0000259" key="1">
    <source>
        <dbReference type="PROSITE" id="PS51186"/>
    </source>
</evidence>
<dbReference type="Gene3D" id="3.40.630.30">
    <property type="match status" value="1"/>
</dbReference>
<comment type="caution">
    <text evidence="2">The sequence shown here is derived from an EMBL/GenBank/DDBJ whole genome shotgun (WGS) entry which is preliminary data.</text>
</comment>
<protein>
    <recommendedName>
        <fullName evidence="1">N-acetyltransferase domain-containing protein</fullName>
    </recommendedName>
</protein>
<dbReference type="Proteomes" id="UP000284277">
    <property type="component" value="Unassembled WGS sequence"/>
</dbReference>
<gene>
    <name evidence="2" type="ORF">BET01_04575</name>
</gene>
<dbReference type="InterPro" id="IPR000182">
    <property type="entry name" value="GNAT_dom"/>
</dbReference>
<feature type="domain" description="N-acetyltransferase" evidence="1">
    <location>
        <begin position="176"/>
        <end position="310"/>
    </location>
</feature>
<dbReference type="InterPro" id="IPR016181">
    <property type="entry name" value="Acyl_CoA_acyltransferase"/>
</dbReference>
<dbReference type="SUPFAM" id="SSF55729">
    <property type="entry name" value="Acyl-CoA N-acyltransferases (Nat)"/>
    <property type="match status" value="1"/>
</dbReference>
<organism evidence="2 3">
    <name type="scientific">Lacrimispora algidixylanolytica</name>
    <dbReference type="NCBI Taxonomy" id="94868"/>
    <lineage>
        <taxon>Bacteria</taxon>
        <taxon>Bacillati</taxon>
        <taxon>Bacillota</taxon>
        <taxon>Clostridia</taxon>
        <taxon>Lachnospirales</taxon>
        <taxon>Lachnospiraceae</taxon>
        <taxon>Lacrimispora</taxon>
    </lineage>
</organism>
<sequence>MNYRFDFYRKDYFDEIEELILNSYQWENPTYGLSRLEFTNGLHPSFLHFSNVWERTVGVYFLDKTIVACAINEANDNGAVFFLFREKRFAEHKELLSDMIYFAKTTMSCVKDKNKIQRFVRILIPQWNVTLSELVLEEGFVKEEGGERIRIRTFGAERYPVKLPEGYTFADGNETPPFYLANVHMAAFHYSIHDVPDCANAFSEMRNEKHYDPFLDLCILDPQKRPVAMAIIWYDKRMPYCELEPLGVAFWERRKGLATAILNEASNRVLEKYPECKGMTGGDQPFYEATGYYVTDYVPSYRYDMEIYPSWDERSLKWMPPKAISSHN</sequence>
<dbReference type="EMBL" id="MCIA01000023">
    <property type="protein sequence ID" value="RKD31135.1"/>
    <property type="molecule type" value="Genomic_DNA"/>
</dbReference>
<dbReference type="RefSeq" id="WP_120197353.1">
    <property type="nucleotide sequence ID" value="NZ_MCIA01000023.1"/>
</dbReference>
<dbReference type="PROSITE" id="PS51186">
    <property type="entry name" value="GNAT"/>
    <property type="match status" value="1"/>
</dbReference>